<dbReference type="AlphaFoldDB" id="Q3A678"/>
<dbReference type="InterPro" id="IPR046357">
    <property type="entry name" value="PPIase_dom_sf"/>
</dbReference>
<proteinExistence type="predicted"/>
<dbReference type="STRING" id="338963.Pcar_0874"/>
<evidence type="ECO:0000256" key="1">
    <source>
        <dbReference type="PROSITE-ProRule" id="PRU00278"/>
    </source>
</evidence>
<sequence length="291" mass="33162">MSDWLKKACFLLLAAVLLVGCSEQKKGDNVLATFEGGSLTVEDVQAHLRKLKKNSRYRNNPELLTPEYAFDHAVNMEMVIAKGLKENLHLDPNIRAEIHGFMANLFLKVMQDRLVPQIDKARFTEEEVKAYFDAHPESYVTPALYDVRIIKAADKAELESLVAELGGGLTFEEAVRTHSTDAATREKGGAVGRRPLKRFRPDWRGIVEKLEPGKVSEPTAIGDSWYLLKLEGKTEPVSHVYEDKKAYVRNDLLYTRYREAWQGTYEKLKKEFSLKIDDVRLQDFVKEGDSK</sequence>
<dbReference type="SUPFAM" id="SSF109998">
    <property type="entry name" value="Triger factor/SurA peptide-binding domain-like"/>
    <property type="match status" value="1"/>
</dbReference>
<dbReference type="Pfam" id="PF13145">
    <property type="entry name" value="Rotamase_2"/>
    <property type="match status" value="1"/>
</dbReference>
<protein>
    <submittedName>
        <fullName evidence="3">Peptidylprolyl cis-trans isomerase PihF, PpiC-type</fullName>
    </submittedName>
</protein>
<keyword evidence="4" id="KW-1185">Reference proteome</keyword>
<gene>
    <name evidence="3" type="primary">pihF</name>
    <name evidence="3" type="ordered locus">Pcar_0874</name>
</gene>
<dbReference type="GO" id="GO:0003755">
    <property type="term" value="F:peptidyl-prolyl cis-trans isomerase activity"/>
    <property type="evidence" value="ECO:0007669"/>
    <property type="project" value="UniProtKB-KW"/>
</dbReference>
<dbReference type="InterPro" id="IPR000297">
    <property type="entry name" value="PPIase_PpiC"/>
</dbReference>
<dbReference type="RefSeq" id="WP_011340589.1">
    <property type="nucleotide sequence ID" value="NC_007498.2"/>
</dbReference>
<keyword evidence="1" id="KW-0697">Rotamase</keyword>
<dbReference type="PANTHER" id="PTHR47245:SF2">
    <property type="entry name" value="PEPTIDYL-PROLYL CIS-TRANS ISOMERASE HP_0175-RELATED"/>
    <property type="match status" value="1"/>
</dbReference>
<reference evidence="4" key="1">
    <citation type="submission" date="2005-10" db="EMBL/GenBank/DDBJ databases">
        <title>Complete sequence of Pelobacter carbinolicus DSM 2380.</title>
        <authorList>
            <person name="Copeland A."/>
            <person name="Lucas S."/>
            <person name="Lapidus A."/>
            <person name="Barry K."/>
            <person name="Detter J.C."/>
            <person name="Glavina T."/>
            <person name="Hammon N."/>
            <person name="Israni S."/>
            <person name="Pitluck S."/>
            <person name="Chertkov O."/>
            <person name="Schmutz J."/>
            <person name="Larimer F."/>
            <person name="Land M."/>
            <person name="Kyrpides N."/>
            <person name="Ivanova N."/>
            <person name="Richardson P."/>
        </authorList>
    </citation>
    <scope>NUCLEOTIDE SEQUENCE [LARGE SCALE GENOMIC DNA]</scope>
    <source>
        <strain evidence="4">DSM 2380 / NBRC 103641 / GraBd1</strain>
    </source>
</reference>
<dbReference type="HOGENOM" id="CLU_034646_5_3_7"/>
<dbReference type="PANTHER" id="PTHR47245">
    <property type="entry name" value="PEPTIDYLPROLYL ISOMERASE"/>
    <property type="match status" value="1"/>
</dbReference>
<accession>Q3A678</accession>
<dbReference type="OrthoDB" id="5391048at2"/>
<dbReference type="PROSITE" id="PS50198">
    <property type="entry name" value="PPIC_PPIASE_2"/>
    <property type="match status" value="1"/>
</dbReference>
<evidence type="ECO:0000313" key="3">
    <source>
        <dbReference type="EMBL" id="ABA88129.1"/>
    </source>
</evidence>
<keyword evidence="1 3" id="KW-0413">Isomerase</keyword>
<dbReference type="InterPro" id="IPR050245">
    <property type="entry name" value="PrsA_foldase"/>
</dbReference>
<reference evidence="3 4" key="2">
    <citation type="journal article" date="2012" name="BMC Genomics">
        <title>The genome of Pelobacter carbinolicus reveals surprising metabolic capabilities and physiological features.</title>
        <authorList>
            <person name="Aklujkar M."/>
            <person name="Haveman S.A."/>
            <person name="Didonato R.Jr."/>
            <person name="Chertkov O."/>
            <person name="Han C.S."/>
            <person name="Land M.L."/>
            <person name="Brown P."/>
            <person name="Lovley D.R."/>
        </authorList>
    </citation>
    <scope>NUCLEOTIDE SEQUENCE [LARGE SCALE GENOMIC DNA]</scope>
    <source>
        <strain evidence="4">DSM 2380 / NBRC 103641 / GraBd1</strain>
    </source>
</reference>
<dbReference type="SUPFAM" id="SSF54534">
    <property type="entry name" value="FKBP-like"/>
    <property type="match status" value="1"/>
</dbReference>
<dbReference type="Gene3D" id="3.10.50.40">
    <property type="match status" value="1"/>
</dbReference>
<dbReference type="KEGG" id="pca:Pcar_0874"/>
<evidence type="ECO:0000313" key="4">
    <source>
        <dbReference type="Proteomes" id="UP000002534"/>
    </source>
</evidence>
<dbReference type="PROSITE" id="PS51257">
    <property type="entry name" value="PROKAR_LIPOPROTEIN"/>
    <property type="match status" value="1"/>
</dbReference>
<dbReference type="InterPro" id="IPR027304">
    <property type="entry name" value="Trigger_fact/SurA_dom_sf"/>
</dbReference>
<name>Q3A678_SYNC1</name>
<evidence type="ECO:0000259" key="2">
    <source>
        <dbReference type="PROSITE" id="PS50198"/>
    </source>
</evidence>
<dbReference type="EMBL" id="CP000142">
    <property type="protein sequence ID" value="ABA88129.1"/>
    <property type="molecule type" value="Genomic_DNA"/>
</dbReference>
<feature type="domain" description="PpiC" evidence="2">
    <location>
        <begin position="142"/>
        <end position="232"/>
    </location>
</feature>
<dbReference type="eggNOG" id="COG0760">
    <property type="taxonomic scope" value="Bacteria"/>
</dbReference>
<organism evidence="3 4">
    <name type="scientific">Syntrophotalea carbinolica (strain DSM 2380 / NBRC 103641 / GraBd1)</name>
    <name type="common">Pelobacter carbinolicus</name>
    <dbReference type="NCBI Taxonomy" id="338963"/>
    <lineage>
        <taxon>Bacteria</taxon>
        <taxon>Pseudomonadati</taxon>
        <taxon>Thermodesulfobacteriota</taxon>
        <taxon>Desulfuromonadia</taxon>
        <taxon>Desulfuromonadales</taxon>
        <taxon>Syntrophotaleaceae</taxon>
        <taxon>Syntrophotalea</taxon>
    </lineage>
</organism>
<dbReference type="Proteomes" id="UP000002534">
    <property type="component" value="Chromosome"/>
</dbReference>